<evidence type="ECO:0000256" key="11">
    <source>
        <dbReference type="SAM" id="Phobius"/>
    </source>
</evidence>
<dbReference type="PANTHER" id="PTHR24241:SF76">
    <property type="entry name" value="NEUROPEPTIDE SIFAMIDE RECEPTOR"/>
    <property type="match status" value="1"/>
</dbReference>
<evidence type="ECO:0000256" key="8">
    <source>
        <dbReference type="ARBA" id="ARBA00023170"/>
    </source>
</evidence>
<comment type="subcellular location">
    <subcellularLocation>
        <location evidence="1">Cell membrane</location>
        <topology evidence="1">Multi-pass membrane protein</topology>
    </subcellularLocation>
</comment>
<proteinExistence type="inferred from homology"/>
<evidence type="ECO:0000256" key="4">
    <source>
        <dbReference type="ARBA" id="ARBA00022692"/>
    </source>
</evidence>
<evidence type="ECO:0000256" key="5">
    <source>
        <dbReference type="ARBA" id="ARBA00022989"/>
    </source>
</evidence>
<keyword evidence="6 10" id="KW-0297">G-protein coupled receptor</keyword>
<keyword evidence="8 10" id="KW-0675">Receptor</keyword>
<dbReference type="SMART" id="SM01381">
    <property type="entry name" value="7TM_GPCR_Srsx"/>
    <property type="match status" value="1"/>
</dbReference>
<reference evidence="13" key="1">
    <citation type="submission" date="2020-06" db="EMBL/GenBank/DDBJ databases">
        <authorList>
            <person name="Ji K."/>
            <person name="Li J."/>
        </authorList>
    </citation>
    <scope>NUCLEOTIDE SEQUENCE</scope>
    <source>
        <strain evidence="13">JKM2019</strain>
        <tissue evidence="13">Whole body</tissue>
    </source>
</reference>
<dbReference type="Gene3D" id="1.20.1070.10">
    <property type="entry name" value="Rhodopsin 7-helix transmembrane proteins"/>
    <property type="match status" value="1"/>
</dbReference>
<keyword evidence="3" id="KW-1003">Cell membrane</keyword>
<dbReference type="AlphaFoldDB" id="A0A9D4SCB4"/>
<evidence type="ECO:0000259" key="12">
    <source>
        <dbReference type="PROSITE" id="PS50262"/>
    </source>
</evidence>
<dbReference type="PRINTS" id="PR00237">
    <property type="entry name" value="GPCRRHODOPSN"/>
</dbReference>
<evidence type="ECO:0000256" key="2">
    <source>
        <dbReference type="ARBA" id="ARBA00010663"/>
    </source>
</evidence>
<keyword evidence="7 11" id="KW-0472">Membrane</keyword>
<dbReference type="SUPFAM" id="SSF81321">
    <property type="entry name" value="Family A G protein-coupled receptor-like"/>
    <property type="match status" value="1"/>
</dbReference>
<evidence type="ECO:0000256" key="1">
    <source>
        <dbReference type="ARBA" id="ARBA00004651"/>
    </source>
</evidence>
<feature type="transmembrane region" description="Helical" evidence="11">
    <location>
        <begin position="149"/>
        <end position="175"/>
    </location>
</feature>
<feature type="domain" description="G-protein coupled receptors family 1 profile" evidence="12">
    <location>
        <begin position="1"/>
        <end position="275"/>
    </location>
</feature>
<feature type="transmembrane region" description="Helical" evidence="11">
    <location>
        <begin position="216"/>
        <end position="239"/>
    </location>
</feature>
<dbReference type="EMBL" id="SDOV01000010">
    <property type="protein sequence ID" value="KAH7636471.1"/>
    <property type="molecule type" value="Genomic_DNA"/>
</dbReference>
<comment type="caution">
    <text evidence="13">The sequence shown here is derived from an EMBL/GenBank/DDBJ whole genome shotgun (WGS) entry which is preliminary data.</text>
</comment>
<evidence type="ECO:0000256" key="10">
    <source>
        <dbReference type="RuleBase" id="RU000688"/>
    </source>
</evidence>
<dbReference type="PANTHER" id="PTHR24241">
    <property type="entry name" value="NEUROPEPTIDE RECEPTOR-RELATED G-PROTEIN COUPLED RECEPTOR"/>
    <property type="match status" value="1"/>
</dbReference>
<dbReference type="PROSITE" id="PS50262">
    <property type="entry name" value="G_PROTEIN_RECEP_F1_2"/>
    <property type="match status" value="1"/>
</dbReference>
<dbReference type="InterPro" id="IPR000611">
    <property type="entry name" value="NPY_rcpt"/>
</dbReference>
<evidence type="ECO:0000256" key="6">
    <source>
        <dbReference type="ARBA" id="ARBA00023040"/>
    </source>
</evidence>
<dbReference type="GO" id="GO:0032870">
    <property type="term" value="P:cellular response to hormone stimulus"/>
    <property type="evidence" value="ECO:0007669"/>
    <property type="project" value="TreeGrafter"/>
</dbReference>
<dbReference type="GO" id="GO:0042277">
    <property type="term" value="F:peptide binding"/>
    <property type="evidence" value="ECO:0007669"/>
    <property type="project" value="TreeGrafter"/>
</dbReference>
<organism evidence="13">
    <name type="scientific">Dermatophagoides farinae</name>
    <name type="common">American house dust mite</name>
    <dbReference type="NCBI Taxonomy" id="6954"/>
    <lineage>
        <taxon>Eukaryota</taxon>
        <taxon>Metazoa</taxon>
        <taxon>Ecdysozoa</taxon>
        <taxon>Arthropoda</taxon>
        <taxon>Chelicerata</taxon>
        <taxon>Arachnida</taxon>
        <taxon>Acari</taxon>
        <taxon>Acariformes</taxon>
        <taxon>Sarcoptiformes</taxon>
        <taxon>Astigmata</taxon>
        <taxon>Psoroptidia</taxon>
        <taxon>Analgoidea</taxon>
        <taxon>Pyroglyphidae</taxon>
        <taxon>Dermatophagoidinae</taxon>
        <taxon>Dermatophagoides</taxon>
    </lineage>
</organism>
<sequence length="396" mass="44819">MLKRENKCRQSGVAITTAALNSHNNNNYTFNCGSGCADLLVVLFCLIPTLIGNIYLPWVLGRSVCKAVPYLQGVSVNASVYTLVAISIDRFYAIYYPLSKKCSTRMCWTTIILIWLFSMIISFPWLVYFDVFNIDICGDRWPNSAMANAHFLIVNLGLQYLIPLSIIALFYILILKKIAERKLPKLARHLPSNVKDGNRQSSLVIERSKVKVFKMLIVLVLLFALSWLPLYVIFFILKIGPHSDDQSILMQILQDSVPIAQWLGASNSCVNPILYFFFNAKFRSYYRSTWLKTFNCLSIIRYRHPRAGSGSSINSGGGGGGGCGGNCSNSNNNFYHYHLQQQQHNQHSNNQMINLNVNKQSFQPNITNAQNRQHKNRLQSQLSDNTVDSLCLHGKK</sequence>
<dbReference type="GO" id="GO:0004983">
    <property type="term" value="F:neuropeptide Y receptor activity"/>
    <property type="evidence" value="ECO:0007669"/>
    <property type="project" value="InterPro"/>
</dbReference>
<accession>A0A9D4SCB4</accession>
<feature type="transmembrane region" description="Helical" evidence="11">
    <location>
        <begin position="110"/>
        <end position="129"/>
    </location>
</feature>
<evidence type="ECO:0000256" key="9">
    <source>
        <dbReference type="ARBA" id="ARBA00023224"/>
    </source>
</evidence>
<dbReference type="PRINTS" id="PR01012">
    <property type="entry name" value="NRPEPTIDEYR"/>
</dbReference>
<name>A0A9D4SCB4_DERFA</name>
<evidence type="ECO:0000256" key="3">
    <source>
        <dbReference type="ARBA" id="ARBA00022475"/>
    </source>
</evidence>
<keyword evidence="4 10" id="KW-0812">Transmembrane</keyword>
<reference evidence="13" key="2">
    <citation type="journal article" date="2021" name="World Allergy Organ. J.">
        <title>Chromosome-level assembly of Dermatophagoides farinae genome and transcriptome reveals two novel allergens Der f 37 and Der f 39.</title>
        <authorList>
            <person name="Chen J."/>
            <person name="Cai Z."/>
            <person name="Fan D."/>
            <person name="Hu J."/>
            <person name="Hou Y."/>
            <person name="He Y."/>
            <person name="Zhang Z."/>
            <person name="Zhao Z."/>
            <person name="Gao P."/>
            <person name="Hu W."/>
            <person name="Sun J."/>
            <person name="Li J."/>
            <person name="Ji K."/>
        </authorList>
    </citation>
    <scope>NUCLEOTIDE SEQUENCE</scope>
    <source>
        <strain evidence="13">JKM2019</strain>
    </source>
</reference>
<feature type="transmembrane region" description="Helical" evidence="11">
    <location>
        <begin position="39"/>
        <end position="58"/>
    </location>
</feature>
<evidence type="ECO:0000256" key="7">
    <source>
        <dbReference type="ARBA" id="ARBA00023136"/>
    </source>
</evidence>
<comment type="similarity">
    <text evidence="2 10">Belongs to the G-protein coupled receptor 1 family.</text>
</comment>
<keyword evidence="5 11" id="KW-1133">Transmembrane helix</keyword>
<dbReference type="InterPro" id="IPR017452">
    <property type="entry name" value="GPCR_Rhodpsn_7TM"/>
</dbReference>
<gene>
    <name evidence="13" type="ORF">HUG17_10441</name>
</gene>
<dbReference type="PROSITE" id="PS00237">
    <property type="entry name" value="G_PROTEIN_RECEP_F1_1"/>
    <property type="match status" value="1"/>
</dbReference>
<dbReference type="InterPro" id="IPR000276">
    <property type="entry name" value="GPCR_Rhodpsn"/>
</dbReference>
<feature type="transmembrane region" description="Helical" evidence="11">
    <location>
        <begin position="78"/>
        <end position="98"/>
    </location>
</feature>
<evidence type="ECO:0000313" key="13">
    <source>
        <dbReference type="EMBL" id="KAH7636471.1"/>
    </source>
</evidence>
<feature type="transmembrane region" description="Helical" evidence="11">
    <location>
        <begin position="259"/>
        <end position="278"/>
    </location>
</feature>
<dbReference type="Proteomes" id="UP000828236">
    <property type="component" value="Unassembled WGS sequence"/>
</dbReference>
<dbReference type="GO" id="GO:0005886">
    <property type="term" value="C:plasma membrane"/>
    <property type="evidence" value="ECO:0007669"/>
    <property type="project" value="UniProtKB-SubCell"/>
</dbReference>
<dbReference type="Pfam" id="PF00001">
    <property type="entry name" value="7tm_1"/>
    <property type="match status" value="1"/>
</dbReference>
<keyword evidence="9 10" id="KW-0807">Transducer</keyword>
<protein>
    <recommendedName>
        <fullName evidence="12">G-protein coupled receptors family 1 profile domain-containing protein</fullName>
    </recommendedName>
</protein>